<evidence type="ECO:0000256" key="4">
    <source>
        <dbReference type="ARBA" id="ARBA00022605"/>
    </source>
</evidence>
<dbReference type="NCBIfam" id="TIGR00838">
    <property type="entry name" value="argH"/>
    <property type="match status" value="1"/>
</dbReference>
<keyword evidence="3 6" id="KW-0055">Arginine biosynthesis</keyword>
<feature type="coiled-coil region" evidence="7">
    <location>
        <begin position="394"/>
        <end position="428"/>
    </location>
</feature>
<dbReference type="Gene3D" id="1.20.200.10">
    <property type="entry name" value="Fumarase/aspartase (Central domain)"/>
    <property type="match status" value="1"/>
</dbReference>
<proteinExistence type="inferred from homology"/>
<organism evidence="10 11">
    <name type="scientific">Halarsenatibacter silvermanii</name>
    <dbReference type="NCBI Taxonomy" id="321763"/>
    <lineage>
        <taxon>Bacteria</taxon>
        <taxon>Bacillati</taxon>
        <taxon>Bacillota</taxon>
        <taxon>Clostridia</taxon>
        <taxon>Halanaerobiales</taxon>
        <taxon>Halarsenatibacteraceae</taxon>
        <taxon>Halarsenatibacter</taxon>
    </lineage>
</organism>
<dbReference type="PRINTS" id="PR00149">
    <property type="entry name" value="FUMRATELYASE"/>
</dbReference>
<dbReference type="Gene3D" id="1.10.275.10">
    <property type="entry name" value="Fumarase/aspartase (N-terminal domain)"/>
    <property type="match status" value="1"/>
</dbReference>
<dbReference type="Pfam" id="PF00206">
    <property type="entry name" value="Lyase_1"/>
    <property type="match status" value="1"/>
</dbReference>
<dbReference type="UniPathway" id="UPA00068">
    <property type="reaction ID" value="UER00114"/>
</dbReference>
<dbReference type="Gene3D" id="1.10.40.30">
    <property type="entry name" value="Fumarase/aspartase (C-terminal domain)"/>
    <property type="match status" value="1"/>
</dbReference>
<dbReference type="AlphaFoldDB" id="A0A1G9J7X1"/>
<dbReference type="FunFam" id="1.20.200.10:FF:000015">
    <property type="entry name" value="argininosuccinate lyase isoform X2"/>
    <property type="match status" value="1"/>
</dbReference>
<dbReference type="InterPro" id="IPR000362">
    <property type="entry name" value="Fumarate_lyase_fam"/>
</dbReference>
<keyword evidence="6" id="KW-0963">Cytoplasm</keyword>
<evidence type="ECO:0000259" key="9">
    <source>
        <dbReference type="Pfam" id="PF14698"/>
    </source>
</evidence>
<gene>
    <name evidence="6" type="primary">argH</name>
    <name evidence="10" type="ORF">SAMN04488692_103155</name>
</gene>
<evidence type="ECO:0000256" key="3">
    <source>
        <dbReference type="ARBA" id="ARBA00022571"/>
    </source>
</evidence>
<dbReference type="GO" id="GO:0004056">
    <property type="term" value="F:argininosuccinate lyase activity"/>
    <property type="evidence" value="ECO:0007669"/>
    <property type="project" value="UniProtKB-UniRule"/>
</dbReference>
<evidence type="ECO:0000256" key="6">
    <source>
        <dbReference type="HAMAP-Rule" id="MF_00006"/>
    </source>
</evidence>
<dbReference type="InterPro" id="IPR029419">
    <property type="entry name" value="Arg_succ_lyase_C"/>
</dbReference>
<dbReference type="InterPro" id="IPR008948">
    <property type="entry name" value="L-Aspartase-like"/>
</dbReference>
<dbReference type="RefSeq" id="WP_089758375.1">
    <property type="nucleotide sequence ID" value="NZ_FNGO01000003.1"/>
</dbReference>
<reference evidence="10 11" key="1">
    <citation type="submission" date="2016-10" db="EMBL/GenBank/DDBJ databases">
        <authorList>
            <person name="de Groot N.N."/>
        </authorList>
    </citation>
    <scope>NUCLEOTIDE SEQUENCE [LARGE SCALE GENOMIC DNA]</scope>
    <source>
        <strain evidence="10 11">SLAS-1</strain>
    </source>
</reference>
<dbReference type="FunFam" id="1.10.40.30:FF:000001">
    <property type="entry name" value="Argininosuccinate lyase"/>
    <property type="match status" value="1"/>
</dbReference>
<dbReference type="Pfam" id="PF14698">
    <property type="entry name" value="ASL_C2"/>
    <property type="match status" value="1"/>
</dbReference>
<dbReference type="PRINTS" id="PR00145">
    <property type="entry name" value="ARGSUCLYASE"/>
</dbReference>
<evidence type="ECO:0000259" key="8">
    <source>
        <dbReference type="Pfam" id="PF00206"/>
    </source>
</evidence>
<dbReference type="OrthoDB" id="9769623at2"/>
<name>A0A1G9J7X1_9FIRM</name>
<keyword evidence="7" id="KW-0175">Coiled coil</keyword>
<feature type="domain" description="Fumarate lyase N-terminal" evidence="8">
    <location>
        <begin position="6"/>
        <end position="302"/>
    </location>
</feature>
<dbReference type="InterPro" id="IPR020557">
    <property type="entry name" value="Fumarate_lyase_CS"/>
</dbReference>
<dbReference type="InterPro" id="IPR024083">
    <property type="entry name" value="Fumarase/histidase_N"/>
</dbReference>
<dbReference type="EMBL" id="FNGO01000003">
    <property type="protein sequence ID" value="SDL33254.1"/>
    <property type="molecule type" value="Genomic_DNA"/>
</dbReference>
<dbReference type="SUPFAM" id="SSF48557">
    <property type="entry name" value="L-aspartase-like"/>
    <property type="match status" value="1"/>
</dbReference>
<evidence type="ECO:0000256" key="5">
    <source>
        <dbReference type="ARBA" id="ARBA00023239"/>
    </source>
</evidence>
<dbReference type="HAMAP" id="MF_00006">
    <property type="entry name" value="Arg_succ_lyase"/>
    <property type="match status" value="1"/>
</dbReference>
<comment type="similarity">
    <text evidence="6">Belongs to the lyase 1 family. Argininosuccinate lyase subfamily.</text>
</comment>
<comment type="subcellular location">
    <subcellularLocation>
        <location evidence="6">Cytoplasm</location>
    </subcellularLocation>
</comment>
<dbReference type="EC" id="4.3.2.1" evidence="2 6"/>
<dbReference type="PANTHER" id="PTHR43814:SF1">
    <property type="entry name" value="ARGININOSUCCINATE LYASE"/>
    <property type="match status" value="1"/>
</dbReference>
<keyword evidence="11" id="KW-1185">Reference proteome</keyword>
<feature type="domain" description="Argininosuccinate lyase C-terminal" evidence="9">
    <location>
        <begin position="365"/>
        <end position="438"/>
    </location>
</feature>
<sequence>MKLWGGRFEDETGGEFADFNSSLSFDFKLYPYDIEGSRVHAKMLARQDIISESDVEKIISGLDEVESRLDEVEGWQDLPFAAEDIHSLVEGMLKEEIGSTAGKLHTARSRNDQIALDIKLYLRDRGEDLLQELVSLVKKMVEIAADHKKTIMPGYTHLQPAQPITLAHHLLAHSYKFKRDYNLLEDCIKHMDSSPLGSGALAATSFPLDREWTAEALEFSCPTNNSLDAVSNRDFLLEFQNAAVLIMTHLSSISEEIVLWNTAEFNFIEISDRAATGSSIMPQKKNPDIAELIRGKSGRVLGNYNQLAHTLKSLPLAYNKDLQEDKEGLFDTVATLEQVLPVFSKFLGEIEFLPERMKEMAEKGYLNATELADYLAEKGIPFREAHEAAGRAVRYALENELKLEEIELSQLENLLPLSQEDIDETELEKSLEVENAVASRNIKGGPAPEQVAAEIKSLQQWIEKKNKTD</sequence>
<keyword evidence="5 6" id="KW-0456">Lyase</keyword>
<comment type="catalytic activity">
    <reaction evidence="6">
        <text>2-(N(omega)-L-arginino)succinate = fumarate + L-arginine</text>
        <dbReference type="Rhea" id="RHEA:24020"/>
        <dbReference type="ChEBI" id="CHEBI:29806"/>
        <dbReference type="ChEBI" id="CHEBI:32682"/>
        <dbReference type="ChEBI" id="CHEBI:57472"/>
        <dbReference type="EC" id="4.3.2.1"/>
    </reaction>
</comment>
<evidence type="ECO:0000256" key="1">
    <source>
        <dbReference type="ARBA" id="ARBA00004941"/>
    </source>
</evidence>
<dbReference type="PANTHER" id="PTHR43814">
    <property type="entry name" value="ARGININOSUCCINATE LYASE"/>
    <property type="match status" value="1"/>
</dbReference>
<evidence type="ECO:0000256" key="7">
    <source>
        <dbReference type="SAM" id="Coils"/>
    </source>
</evidence>
<evidence type="ECO:0000256" key="2">
    <source>
        <dbReference type="ARBA" id="ARBA00012338"/>
    </source>
</evidence>
<dbReference type="PROSITE" id="PS00163">
    <property type="entry name" value="FUMARATE_LYASES"/>
    <property type="match status" value="1"/>
</dbReference>
<dbReference type="GO" id="GO:0042450">
    <property type="term" value="P:L-arginine biosynthetic process via ornithine"/>
    <property type="evidence" value="ECO:0007669"/>
    <property type="project" value="UniProtKB-UniRule"/>
</dbReference>
<dbReference type="CDD" id="cd01359">
    <property type="entry name" value="Argininosuccinate_lyase"/>
    <property type="match status" value="1"/>
</dbReference>
<comment type="pathway">
    <text evidence="1 6">Amino-acid biosynthesis; L-arginine biosynthesis; L-arginine from L-ornithine and carbamoyl phosphate: step 3/3.</text>
</comment>
<accession>A0A1G9J7X1</accession>
<dbReference type="STRING" id="321763.SAMN04488692_103155"/>
<protein>
    <recommendedName>
        <fullName evidence="2 6">Argininosuccinate lyase</fullName>
        <shortName evidence="6">ASAL</shortName>
        <ecNumber evidence="2 6">4.3.2.1</ecNumber>
    </recommendedName>
    <alternativeName>
        <fullName evidence="6">Arginosuccinase</fullName>
    </alternativeName>
</protein>
<dbReference type="Proteomes" id="UP000199476">
    <property type="component" value="Unassembled WGS sequence"/>
</dbReference>
<evidence type="ECO:0000313" key="11">
    <source>
        <dbReference type="Proteomes" id="UP000199476"/>
    </source>
</evidence>
<keyword evidence="4 6" id="KW-0028">Amino-acid biosynthesis</keyword>
<evidence type="ECO:0000313" key="10">
    <source>
        <dbReference type="EMBL" id="SDL33254.1"/>
    </source>
</evidence>
<dbReference type="InterPro" id="IPR009049">
    <property type="entry name" value="Argininosuccinate_lyase"/>
</dbReference>
<dbReference type="GO" id="GO:0005829">
    <property type="term" value="C:cytosol"/>
    <property type="evidence" value="ECO:0007669"/>
    <property type="project" value="TreeGrafter"/>
</dbReference>
<dbReference type="InterPro" id="IPR022761">
    <property type="entry name" value="Fumarate_lyase_N"/>
</dbReference>